<dbReference type="InterPro" id="IPR005860">
    <property type="entry name" value="CobD"/>
</dbReference>
<dbReference type="UniPathway" id="UPA00148"/>
<dbReference type="Gene3D" id="3.40.640.10">
    <property type="entry name" value="Type I PLP-dependent aspartate aminotransferase-like (Major domain)"/>
    <property type="match status" value="1"/>
</dbReference>
<keyword evidence="5" id="KW-0169">Cobalamin biosynthesis</keyword>
<name>A0A562TGU5_9HYPH</name>
<proteinExistence type="predicted"/>
<evidence type="ECO:0000256" key="8">
    <source>
        <dbReference type="ARBA" id="ARBA00029996"/>
    </source>
</evidence>
<comment type="cofactor">
    <cofactor evidence="1">
        <name>pyridoxal 5'-phosphate</name>
        <dbReference type="ChEBI" id="CHEBI:597326"/>
    </cofactor>
</comment>
<reference evidence="11 12" key="1">
    <citation type="submission" date="2019-07" db="EMBL/GenBank/DDBJ databases">
        <title>Genomic Encyclopedia of Archaeal and Bacterial Type Strains, Phase II (KMG-II): from individual species to whole genera.</title>
        <authorList>
            <person name="Goeker M."/>
        </authorList>
    </citation>
    <scope>NUCLEOTIDE SEQUENCE [LARGE SCALE GENOMIC DNA]</scope>
    <source>
        <strain evidence="11 12">ATCC BAA-252</strain>
    </source>
</reference>
<dbReference type="GO" id="GO:0009236">
    <property type="term" value="P:cobalamin biosynthetic process"/>
    <property type="evidence" value="ECO:0007669"/>
    <property type="project" value="UniProtKB-UniPathway"/>
</dbReference>
<dbReference type="CDD" id="cd00609">
    <property type="entry name" value="AAT_like"/>
    <property type="match status" value="1"/>
</dbReference>
<evidence type="ECO:0000313" key="11">
    <source>
        <dbReference type="EMBL" id="TWI92772.1"/>
    </source>
</evidence>
<dbReference type="PROSITE" id="PS00105">
    <property type="entry name" value="AA_TRANSFER_CLASS_1"/>
    <property type="match status" value="1"/>
</dbReference>
<dbReference type="InterPro" id="IPR004838">
    <property type="entry name" value="NHTrfase_class1_PyrdxlP-BS"/>
</dbReference>
<dbReference type="NCBIfam" id="TIGR01140">
    <property type="entry name" value="L_thr_O3P_dcar"/>
    <property type="match status" value="1"/>
</dbReference>
<dbReference type="PANTHER" id="PTHR42885">
    <property type="entry name" value="HISTIDINOL-PHOSPHATE AMINOTRANSFERASE-RELATED"/>
    <property type="match status" value="1"/>
</dbReference>
<feature type="domain" description="Aminotransferase class I/classII large" evidence="10">
    <location>
        <begin position="74"/>
        <end position="326"/>
    </location>
</feature>
<dbReference type="OrthoDB" id="9799304at2"/>
<dbReference type="SUPFAM" id="SSF53383">
    <property type="entry name" value="PLP-dependent transferases"/>
    <property type="match status" value="1"/>
</dbReference>
<protein>
    <recommendedName>
        <fullName evidence="4">threonine-phosphate decarboxylase</fullName>
        <ecNumber evidence="4">4.1.1.81</ecNumber>
    </recommendedName>
    <alternativeName>
        <fullName evidence="8">L-threonine-O-3-phosphate decarboxylase</fullName>
    </alternativeName>
</protein>
<evidence type="ECO:0000256" key="4">
    <source>
        <dbReference type="ARBA" id="ARBA00012285"/>
    </source>
</evidence>
<keyword evidence="7" id="KW-0456">Lyase</keyword>
<dbReference type="AlphaFoldDB" id="A0A562TGU5"/>
<dbReference type="Gene3D" id="3.90.1150.10">
    <property type="entry name" value="Aspartate Aminotransferase, domain 1"/>
    <property type="match status" value="1"/>
</dbReference>
<dbReference type="GO" id="GO:0030170">
    <property type="term" value="F:pyridoxal phosphate binding"/>
    <property type="evidence" value="ECO:0007669"/>
    <property type="project" value="InterPro"/>
</dbReference>
<evidence type="ECO:0000256" key="1">
    <source>
        <dbReference type="ARBA" id="ARBA00001933"/>
    </source>
</evidence>
<gene>
    <name evidence="11" type="ORF">JM93_00319</name>
</gene>
<evidence type="ECO:0000256" key="7">
    <source>
        <dbReference type="ARBA" id="ARBA00023239"/>
    </source>
</evidence>
<evidence type="ECO:0000256" key="3">
    <source>
        <dbReference type="ARBA" id="ARBA00004953"/>
    </source>
</evidence>
<dbReference type="EC" id="4.1.1.81" evidence="4"/>
<dbReference type="InterPro" id="IPR015421">
    <property type="entry name" value="PyrdxlP-dep_Trfase_major"/>
</dbReference>
<accession>A0A562TGU5</accession>
<dbReference type="InterPro" id="IPR015422">
    <property type="entry name" value="PyrdxlP-dep_Trfase_small"/>
</dbReference>
<evidence type="ECO:0000256" key="6">
    <source>
        <dbReference type="ARBA" id="ARBA00022898"/>
    </source>
</evidence>
<dbReference type="GO" id="GO:0048472">
    <property type="term" value="F:threonine-phosphate decarboxylase activity"/>
    <property type="evidence" value="ECO:0007669"/>
    <property type="project" value="UniProtKB-EC"/>
</dbReference>
<dbReference type="RefSeq" id="WP_145340314.1">
    <property type="nucleotide sequence ID" value="NZ_SMLY01000087.1"/>
</dbReference>
<dbReference type="InterPro" id="IPR004839">
    <property type="entry name" value="Aminotransferase_I/II_large"/>
</dbReference>
<keyword evidence="6" id="KW-0663">Pyridoxal phosphate</keyword>
<evidence type="ECO:0000256" key="2">
    <source>
        <dbReference type="ARBA" id="ARBA00003444"/>
    </source>
</evidence>
<evidence type="ECO:0000256" key="5">
    <source>
        <dbReference type="ARBA" id="ARBA00022573"/>
    </source>
</evidence>
<dbReference type="Proteomes" id="UP000320593">
    <property type="component" value="Unassembled WGS sequence"/>
</dbReference>
<evidence type="ECO:0000259" key="10">
    <source>
        <dbReference type="Pfam" id="PF00155"/>
    </source>
</evidence>
<organism evidence="11 12">
    <name type="scientific">Roseibium hamelinense</name>
    <dbReference type="NCBI Taxonomy" id="150831"/>
    <lineage>
        <taxon>Bacteria</taxon>
        <taxon>Pseudomonadati</taxon>
        <taxon>Pseudomonadota</taxon>
        <taxon>Alphaproteobacteria</taxon>
        <taxon>Hyphomicrobiales</taxon>
        <taxon>Stappiaceae</taxon>
        <taxon>Roseibium</taxon>
    </lineage>
</organism>
<keyword evidence="12" id="KW-1185">Reference proteome</keyword>
<evidence type="ECO:0000256" key="9">
    <source>
        <dbReference type="ARBA" id="ARBA00048531"/>
    </source>
</evidence>
<dbReference type="EMBL" id="VLLF01000001">
    <property type="protein sequence ID" value="TWI92772.1"/>
    <property type="molecule type" value="Genomic_DNA"/>
</dbReference>
<comment type="catalytic activity">
    <reaction evidence="9">
        <text>O-phospho-L-threonine + H(+) = (R)-1-aminopropan-2-yl phosphate + CO2</text>
        <dbReference type="Rhea" id="RHEA:11492"/>
        <dbReference type="ChEBI" id="CHEBI:15378"/>
        <dbReference type="ChEBI" id="CHEBI:16526"/>
        <dbReference type="ChEBI" id="CHEBI:58563"/>
        <dbReference type="ChEBI" id="CHEBI:58675"/>
        <dbReference type="EC" id="4.1.1.81"/>
    </reaction>
</comment>
<comment type="caution">
    <text evidence="11">The sequence shown here is derived from an EMBL/GenBank/DDBJ whole genome shotgun (WGS) entry which is preliminary data.</text>
</comment>
<comment type="function">
    <text evidence="2">Decarboxylates L-threonine-O-3-phosphate to yield (R)-1-amino-2-propanol O-2-phosphate, the precursor for the linkage between the nucleotide loop and the corrin ring in cobalamin.</text>
</comment>
<dbReference type="Pfam" id="PF00155">
    <property type="entry name" value="Aminotran_1_2"/>
    <property type="match status" value="1"/>
</dbReference>
<evidence type="ECO:0000313" key="12">
    <source>
        <dbReference type="Proteomes" id="UP000320593"/>
    </source>
</evidence>
<dbReference type="InterPro" id="IPR015424">
    <property type="entry name" value="PyrdxlP-dep_Trfase"/>
</dbReference>
<sequence length="333" mass="35390">MLHGGDLSAACETYGGTSDGWLDLSTGINPHAYEPRRAVPPLNWTRLPDRASNDKLLSAARRAYQVPDHLGLAAAPGTQALISLLPGLMPEGEVAIAVPTYTSHKSAFVRAGHRTTELSSVYALPASAQTAVIVNPNNPDGRLVDVKSLLEIARTLGDRGGYLILDEAFADVIPGASILPHVKDEPVLVLRSFGKFFGLAGLRLGFLAGPKDVVGRAAAMLDSWAVSGPALHIGTEALNDLDWQQKIQRQVSDEMGDLTLALSEAGLGVFGGTPLYALAAARNAAGLHHALARRHIWTRVFDYAPTWIRIGLPGSHANLTRLTAALAEAMKEL</sequence>
<comment type="pathway">
    <text evidence="3">Cofactor biosynthesis; adenosylcobalamin biosynthesis.</text>
</comment>
<dbReference type="PANTHER" id="PTHR42885:SF1">
    <property type="entry name" value="THREONINE-PHOSPHATE DECARBOXYLASE"/>
    <property type="match status" value="1"/>
</dbReference>